<keyword evidence="2" id="KW-1185">Reference proteome</keyword>
<dbReference type="AlphaFoldDB" id="A0AAE3QHU0"/>
<dbReference type="PANTHER" id="PTHR37031:SF2">
    <property type="entry name" value="PHOD-LIKE PHOSPHATASE METALLOPHOSPHATASE DOMAIN-CONTAINING PROTEIN"/>
    <property type="match status" value="1"/>
</dbReference>
<sequence>MIQVPKYRLPVMIAGPMIRRATVEAVHVWFITTEKIDHVRVRLFDQAMIPVDGETENAEPLQVGEFLWLYLCRVVPAADFLPHNEILFYDIGFLQIADSEDTFLTLLDEIADQIVHPDHELPSFLLQAGGENDLRALYGSCRKLHGPGIDLMTQAATRIRETIEDLNARPQAILLGGDQIYADDVSEKLIFEVNKLGRHLIGNQNRSTLVQRTVLDRQDRLARHGFTSTQMHWHLETLGEFVALYLLAWNGDLWDQITLKVRMHPNPEERGRDGAYAARFVFANCVTYMMFDDHEVTDDWNFDPKWEKYVYRFKGWANPDSKAIKGGGELADIIVNALVAFWIFQGYGNNPDSYSEEFRKLIGEFCVKDRNHPAMRRRILGFHDWTFVAPTSPPVAFLDCRTRRSHDPVLGERIIDGPGLRQLDQIIRDAMTGSAFQPLIVMLPTPFFDIIVKENAQASAKRKRNAGIVSKAAKEFRAHPNFDDATENDAESFGVYEQSVLDLFSLFAKLRVQPLVVLCGDVHYAFEQTFSFTYKGRVSVGVQLCSSSLKNQPLGKELNLLDTAEHMPRTDVESVPRDGSDDDRRASPWPGFYGNLTSTGRMQWSRHKLDYKIYVEIRRSINKSPDWGHYLSWNNLGEVHVTGRRVRNRYHYESGARVVTSSYCTWDTRDWPVLPEELRP</sequence>
<dbReference type="Proteomes" id="UP001161580">
    <property type="component" value="Unassembled WGS sequence"/>
</dbReference>
<dbReference type="Gene3D" id="3.60.21.70">
    <property type="entry name" value="PhoD-like phosphatase"/>
    <property type="match status" value="1"/>
</dbReference>
<dbReference type="RefSeq" id="WP_311788485.1">
    <property type="nucleotide sequence ID" value="NZ_JALDYY010000016.1"/>
</dbReference>
<evidence type="ECO:0000313" key="1">
    <source>
        <dbReference type="EMBL" id="MDI7923765.1"/>
    </source>
</evidence>
<reference evidence="1" key="1">
    <citation type="submission" date="2022-03" db="EMBL/GenBank/DDBJ databases">
        <title>Fererhizobium litorale gen. nov., sp. nov., isolated from sandy sediments of the Sea of Japan seashore.</title>
        <authorList>
            <person name="Romanenko L."/>
            <person name="Kurilenko V."/>
            <person name="Otstavnykh N."/>
            <person name="Svetashev V."/>
            <person name="Tekutyeva L."/>
            <person name="Isaeva M."/>
            <person name="Mikhailov V."/>
        </authorList>
    </citation>
    <scope>NUCLEOTIDE SEQUENCE</scope>
    <source>
        <strain evidence="1">KMM 9576</strain>
    </source>
</reference>
<evidence type="ECO:0008006" key="3">
    <source>
        <dbReference type="Google" id="ProtNLM"/>
    </source>
</evidence>
<dbReference type="InterPro" id="IPR038607">
    <property type="entry name" value="PhoD-like_sf"/>
</dbReference>
<organism evidence="1 2">
    <name type="scientific">Ferirhizobium litorale</name>
    <dbReference type="NCBI Taxonomy" id="2927786"/>
    <lineage>
        <taxon>Bacteria</taxon>
        <taxon>Pseudomonadati</taxon>
        <taxon>Pseudomonadota</taxon>
        <taxon>Alphaproteobacteria</taxon>
        <taxon>Hyphomicrobiales</taxon>
        <taxon>Rhizobiaceae</taxon>
        <taxon>Ferirhizobium</taxon>
    </lineage>
</organism>
<name>A0AAE3QHU0_9HYPH</name>
<dbReference type="EMBL" id="JALDYZ010000010">
    <property type="protein sequence ID" value="MDI7923765.1"/>
    <property type="molecule type" value="Genomic_DNA"/>
</dbReference>
<protein>
    <recommendedName>
        <fullName evidence="3">PhoD-like phosphatase metallophosphatase domain-containing protein</fullName>
    </recommendedName>
</protein>
<evidence type="ECO:0000313" key="2">
    <source>
        <dbReference type="Proteomes" id="UP001161580"/>
    </source>
</evidence>
<gene>
    <name evidence="1" type="ORF">MRS75_16935</name>
</gene>
<dbReference type="PANTHER" id="PTHR37031">
    <property type="entry name" value="METALLOPHOSPHATASE BINDING DOMAIN PROTEIN"/>
    <property type="match status" value="1"/>
</dbReference>
<proteinExistence type="predicted"/>
<accession>A0AAE3QHU0</accession>
<comment type="caution">
    <text evidence="1">The sequence shown here is derived from an EMBL/GenBank/DDBJ whole genome shotgun (WGS) entry which is preliminary data.</text>
</comment>